<dbReference type="AlphaFoldDB" id="A0A2K1KFS5"/>
<dbReference type="EMBL" id="ABEU02000006">
    <property type="protein sequence ID" value="PNR52613.1"/>
    <property type="molecule type" value="Genomic_DNA"/>
</dbReference>
<evidence type="ECO:0000313" key="7">
    <source>
        <dbReference type="Proteomes" id="UP000006727"/>
    </source>
</evidence>
<accession>A0A2K1KFS5</accession>
<sequence length="108" mass="11100">MKGAKRTVLLSLLVVVVASMVARNVDAACSLQQVAGCLDAVTKGATPTGSCCTQLGQVDAPCFCNLLANGKYSDAYVNNALHVPARCGSNSAAYAKFKGRNCAGYVVP</sequence>
<dbReference type="Gramene" id="Pp3c6_15620V3.2">
    <property type="protein sequence ID" value="Pp3c6_15620V3.2"/>
    <property type="gene ID" value="Pp3c6_15620"/>
</dbReference>
<keyword evidence="2" id="KW-0446">Lipid-binding</keyword>
<reference evidence="5 7" key="1">
    <citation type="journal article" date="2008" name="Science">
        <title>The Physcomitrella genome reveals evolutionary insights into the conquest of land by plants.</title>
        <authorList>
            <person name="Rensing S."/>
            <person name="Lang D."/>
            <person name="Zimmer A."/>
            <person name="Terry A."/>
            <person name="Salamov A."/>
            <person name="Shapiro H."/>
            <person name="Nishiyama T."/>
            <person name="Perroud P.-F."/>
            <person name="Lindquist E."/>
            <person name="Kamisugi Y."/>
            <person name="Tanahashi T."/>
            <person name="Sakakibara K."/>
            <person name="Fujita T."/>
            <person name="Oishi K."/>
            <person name="Shin-I T."/>
            <person name="Kuroki Y."/>
            <person name="Toyoda A."/>
            <person name="Suzuki Y."/>
            <person name="Hashimoto A."/>
            <person name="Yamaguchi K."/>
            <person name="Sugano A."/>
            <person name="Kohara Y."/>
            <person name="Fujiyama A."/>
            <person name="Anterola A."/>
            <person name="Aoki S."/>
            <person name="Ashton N."/>
            <person name="Barbazuk W.B."/>
            <person name="Barker E."/>
            <person name="Bennetzen J."/>
            <person name="Bezanilla M."/>
            <person name="Blankenship R."/>
            <person name="Cho S.H."/>
            <person name="Dutcher S."/>
            <person name="Estelle M."/>
            <person name="Fawcett J.A."/>
            <person name="Gundlach H."/>
            <person name="Hanada K."/>
            <person name="Heyl A."/>
            <person name="Hicks K.A."/>
            <person name="Hugh J."/>
            <person name="Lohr M."/>
            <person name="Mayer K."/>
            <person name="Melkozernov A."/>
            <person name="Murata T."/>
            <person name="Nelson D."/>
            <person name="Pils B."/>
            <person name="Prigge M."/>
            <person name="Reiss B."/>
            <person name="Renner T."/>
            <person name="Rombauts S."/>
            <person name="Rushton P."/>
            <person name="Sanderfoot A."/>
            <person name="Schween G."/>
            <person name="Shiu S.-H."/>
            <person name="Stueber K."/>
            <person name="Theodoulou F.L."/>
            <person name="Tu H."/>
            <person name="Van de Peer Y."/>
            <person name="Verrier P.J."/>
            <person name="Waters E."/>
            <person name="Wood A."/>
            <person name="Yang L."/>
            <person name="Cove D."/>
            <person name="Cuming A."/>
            <person name="Hasebe M."/>
            <person name="Lucas S."/>
            <person name="Mishler D.B."/>
            <person name="Reski R."/>
            <person name="Grigoriev I."/>
            <person name="Quatrano R.S."/>
            <person name="Boore J.L."/>
        </authorList>
    </citation>
    <scope>NUCLEOTIDE SEQUENCE [LARGE SCALE GENOMIC DNA]</scope>
    <source>
        <strain evidence="6 7">cv. Gransden 2004</strain>
    </source>
</reference>
<proteinExistence type="predicted"/>
<evidence type="ECO:0000259" key="4">
    <source>
        <dbReference type="SMART" id="SM00499"/>
    </source>
</evidence>
<reference evidence="5 7" key="2">
    <citation type="journal article" date="2018" name="Plant J.">
        <title>The Physcomitrella patens chromosome-scale assembly reveals moss genome structure and evolution.</title>
        <authorList>
            <person name="Lang D."/>
            <person name="Ullrich K.K."/>
            <person name="Murat F."/>
            <person name="Fuchs J."/>
            <person name="Jenkins J."/>
            <person name="Haas F.B."/>
            <person name="Piednoel M."/>
            <person name="Gundlach H."/>
            <person name="Van Bel M."/>
            <person name="Meyberg R."/>
            <person name="Vives C."/>
            <person name="Morata J."/>
            <person name="Symeonidi A."/>
            <person name="Hiss M."/>
            <person name="Muchero W."/>
            <person name="Kamisugi Y."/>
            <person name="Saleh O."/>
            <person name="Blanc G."/>
            <person name="Decker E.L."/>
            <person name="van Gessel N."/>
            <person name="Grimwood J."/>
            <person name="Hayes R.D."/>
            <person name="Graham S.W."/>
            <person name="Gunter L.E."/>
            <person name="McDaniel S.F."/>
            <person name="Hoernstein S.N.W."/>
            <person name="Larsson A."/>
            <person name="Li F.W."/>
            <person name="Perroud P.F."/>
            <person name="Phillips J."/>
            <person name="Ranjan P."/>
            <person name="Rokshar D.S."/>
            <person name="Rothfels C.J."/>
            <person name="Schneider L."/>
            <person name="Shu S."/>
            <person name="Stevenson D.W."/>
            <person name="Thummler F."/>
            <person name="Tillich M."/>
            <person name="Villarreal Aguilar J.C."/>
            <person name="Widiez T."/>
            <person name="Wong G.K."/>
            <person name="Wymore A."/>
            <person name="Zhang Y."/>
            <person name="Zimmer A.D."/>
            <person name="Quatrano R.S."/>
            <person name="Mayer K.F.X."/>
            <person name="Goodstein D."/>
            <person name="Casacuberta J.M."/>
            <person name="Vandepoele K."/>
            <person name="Reski R."/>
            <person name="Cuming A.C."/>
            <person name="Tuskan G.A."/>
            <person name="Maumus F."/>
            <person name="Salse J."/>
            <person name="Schmutz J."/>
            <person name="Rensing S.A."/>
        </authorList>
    </citation>
    <scope>NUCLEOTIDE SEQUENCE [LARGE SCALE GENOMIC DNA]</scope>
    <source>
        <strain evidence="6 7">cv. Gransden 2004</strain>
    </source>
</reference>
<dbReference type="InterPro" id="IPR016140">
    <property type="entry name" value="Bifunc_inhib/LTP/seed_store"/>
</dbReference>
<keyword evidence="7" id="KW-1185">Reference proteome</keyword>
<evidence type="ECO:0000256" key="3">
    <source>
        <dbReference type="SAM" id="SignalP"/>
    </source>
</evidence>
<reference evidence="6" key="3">
    <citation type="submission" date="2020-12" db="UniProtKB">
        <authorList>
            <consortium name="EnsemblPlants"/>
        </authorList>
    </citation>
    <scope>IDENTIFICATION</scope>
</reference>
<dbReference type="PANTHER" id="PTHR33214:SF69">
    <property type="entry name" value="BIFUNCTIONAL INHIBITOR_LIPID-TRANSFER PROTEIN_SEED STORAGE 2S ALBUMIN SUPERFAMILY PROTEIN"/>
    <property type="match status" value="1"/>
</dbReference>
<dbReference type="Pfam" id="PF14368">
    <property type="entry name" value="LTP_2"/>
    <property type="match status" value="1"/>
</dbReference>
<dbReference type="GO" id="GO:0006869">
    <property type="term" value="P:lipid transport"/>
    <property type="evidence" value="ECO:0007669"/>
    <property type="project" value="InterPro"/>
</dbReference>
<gene>
    <name evidence="6" type="primary">LOC112283171</name>
    <name evidence="5" type="ORF">PHYPA_008987</name>
</gene>
<dbReference type="EnsemblPlants" id="Pp3c6_15620V3.2">
    <property type="protein sequence ID" value="Pp3c6_15620V3.2"/>
    <property type="gene ID" value="Pp3c6_15620"/>
</dbReference>
<dbReference type="Gramene" id="Pp3c6_15620V3.1">
    <property type="protein sequence ID" value="Pp3c6_15620V3.1"/>
    <property type="gene ID" value="Pp3c6_15620"/>
</dbReference>
<name>A0A2K1KFS5_PHYPA</name>
<dbReference type="GeneID" id="112283171"/>
<organism evidence="5">
    <name type="scientific">Physcomitrium patens</name>
    <name type="common">Spreading-leaved earth moss</name>
    <name type="synonym">Physcomitrella patens</name>
    <dbReference type="NCBI Taxonomy" id="3218"/>
    <lineage>
        <taxon>Eukaryota</taxon>
        <taxon>Viridiplantae</taxon>
        <taxon>Streptophyta</taxon>
        <taxon>Embryophyta</taxon>
        <taxon>Bryophyta</taxon>
        <taxon>Bryophytina</taxon>
        <taxon>Bryopsida</taxon>
        <taxon>Funariidae</taxon>
        <taxon>Funariales</taxon>
        <taxon>Funariaceae</taxon>
        <taxon>Physcomitrium</taxon>
    </lineage>
</organism>
<dbReference type="GO" id="GO:0008289">
    <property type="term" value="F:lipid binding"/>
    <property type="evidence" value="ECO:0007669"/>
    <property type="project" value="UniProtKB-KW"/>
</dbReference>
<keyword evidence="1" id="KW-0813">Transport</keyword>
<dbReference type="InterPro" id="IPR033872">
    <property type="entry name" value="nsLTP2"/>
</dbReference>
<dbReference type="RefSeq" id="XP_024377333.1">
    <property type="nucleotide sequence ID" value="XM_024521565.2"/>
</dbReference>
<dbReference type="SUPFAM" id="SSF47699">
    <property type="entry name" value="Bifunctional inhibitor/lipid-transfer protein/seed storage 2S albumin"/>
    <property type="match status" value="1"/>
</dbReference>
<dbReference type="SMART" id="SM00499">
    <property type="entry name" value="AAI"/>
    <property type="match status" value="1"/>
</dbReference>
<evidence type="ECO:0000256" key="2">
    <source>
        <dbReference type="ARBA" id="ARBA00023121"/>
    </source>
</evidence>
<feature type="signal peptide" evidence="3">
    <location>
        <begin position="1"/>
        <end position="27"/>
    </location>
</feature>
<dbReference type="EnsemblPlants" id="Pp3c6_15620V3.1">
    <property type="protein sequence ID" value="Pp3c6_15620V3.1"/>
    <property type="gene ID" value="Pp3c6_15620"/>
</dbReference>
<protein>
    <recommendedName>
        <fullName evidence="4">Bifunctional inhibitor/plant lipid transfer protein/seed storage helical domain-containing protein</fullName>
    </recommendedName>
</protein>
<evidence type="ECO:0000313" key="5">
    <source>
        <dbReference type="EMBL" id="PNR52613.1"/>
    </source>
</evidence>
<evidence type="ECO:0000256" key="1">
    <source>
        <dbReference type="ARBA" id="ARBA00022448"/>
    </source>
</evidence>
<feature type="chain" id="PRO_5044576430" description="Bifunctional inhibitor/plant lipid transfer protein/seed storage helical domain-containing protein" evidence="3">
    <location>
        <begin position="28"/>
        <end position="108"/>
    </location>
</feature>
<dbReference type="PANTHER" id="PTHR33214">
    <property type="entry name" value="BIFUNCTIONAL INHIBITOR/LIPID-TRANSFER PROTEIN/SEED STORAGE 2S ALBUMIN SUPERFAMILY PROTEIN"/>
    <property type="match status" value="1"/>
</dbReference>
<dbReference type="PaxDb" id="3218-PP1S307_26V6.1"/>
<dbReference type="OrthoDB" id="665742at2759"/>
<feature type="domain" description="Bifunctional inhibitor/plant lipid transfer protein/seed storage helical" evidence="4">
    <location>
        <begin position="29"/>
        <end position="102"/>
    </location>
</feature>
<dbReference type="Proteomes" id="UP000006727">
    <property type="component" value="Chromosome 6"/>
</dbReference>
<evidence type="ECO:0000313" key="6">
    <source>
        <dbReference type="EnsemblPlants" id="Pp3c6_15620V3.1"/>
    </source>
</evidence>
<dbReference type="Gene3D" id="1.10.110.10">
    <property type="entry name" value="Plant lipid-transfer and hydrophobic proteins"/>
    <property type="match status" value="1"/>
</dbReference>
<dbReference type="InterPro" id="IPR036312">
    <property type="entry name" value="Bifun_inhib/LTP/seed_sf"/>
</dbReference>
<keyword evidence="3" id="KW-0732">Signal</keyword>
<dbReference type="CDD" id="cd00010">
    <property type="entry name" value="AAI_LTSS"/>
    <property type="match status" value="1"/>
</dbReference>